<evidence type="ECO:0000256" key="10">
    <source>
        <dbReference type="SAM" id="Phobius"/>
    </source>
</evidence>
<keyword evidence="5 10" id="KW-0812">Transmembrane</keyword>
<keyword evidence="4" id="KW-0762">Sugar transport</keyword>
<dbReference type="GO" id="GO:0051119">
    <property type="term" value="F:sugar transmembrane transporter activity"/>
    <property type="evidence" value="ECO:0007669"/>
    <property type="project" value="InterPro"/>
</dbReference>
<evidence type="ECO:0000256" key="4">
    <source>
        <dbReference type="ARBA" id="ARBA00022597"/>
    </source>
</evidence>
<dbReference type="AlphaFoldDB" id="A0A1S3ZMC8"/>
<dbReference type="OrthoDB" id="409725at2759"/>
<dbReference type="GO" id="GO:0012505">
    <property type="term" value="C:endomembrane system"/>
    <property type="evidence" value="ECO:0007669"/>
    <property type="project" value="UniProtKB-SubCell"/>
</dbReference>
<feature type="transmembrane region" description="Helical" evidence="10">
    <location>
        <begin position="70"/>
        <end position="91"/>
    </location>
</feature>
<evidence type="ECO:0000256" key="9">
    <source>
        <dbReference type="SAM" id="MobiDB-lite"/>
    </source>
</evidence>
<keyword evidence="3" id="KW-0813">Transport</keyword>
<reference evidence="12" key="2">
    <citation type="submission" date="2025-08" db="UniProtKB">
        <authorList>
            <consortium name="RefSeq"/>
        </authorList>
    </citation>
    <scope>IDENTIFICATION</scope>
    <source>
        <tissue evidence="12">Leaf</tissue>
    </source>
</reference>
<organism evidence="11 12">
    <name type="scientific">Nicotiana tabacum</name>
    <name type="common">Common tobacco</name>
    <dbReference type="NCBI Taxonomy" id="4097"/>
    <lineage>
        <taxon>Eukaryota</taxon>
        <taxon>Viridiplantae</taxon>
        <taxon>Streptophyta</taxon>
        <taxon>Embryophyta</taxon>
        <taxon>Tracheophyta</taxon>
        <taxon>Spermatophyta</taxon>
        <taxon>Magnoliopsida</taxon>
        <taxon>eudicotyledons</taxon>
        <taxon>Gunneridae</taxon>
        <taxon>Pentapetalae</taxon>
        <taxon>asterids</taxon>
        <taxon>lamiids</taxon>
        <taxon>Solanales</taxon>
        <taxon>Solanaceae</taxon>
        <taxon>Nicotianoideae</taxon>
        <taxon>Nicotianeae</taxon>
        <taxon>Nicotiana</taxon>
    </lineage>
</organism>
<dbReference type="InterPro" id="IPR047664">
    <property type="entry name" value="SWEET"/>
</dbReference>
<dbReference type="Pfam" id="PF03083">
    <property type="entry name" value="MtN3_slv"/>
    <property type="match status" value="1"/>
</dbReference>
<evidence type="ECO:0000256" key="8">
    <source>
        <dbReference type="ARBA" id="ARBA00023136"/>
    </source>
</evidence>
<evidence type="ECO:0000256" key="6">
    <source>
        <dbReference type="ARBA" id="ARBA00022737"/>
    </source>
</evidence>
<keyword evidence="8 10" id="KW-0472">Membrane</keyword>
<evidence type="ECO:0000313" key="11">
    <source>
        <dbReference type="Proteomes" id="UP000790787"/>
    </source>
</evidence>
<name>A0A1S3ZMC8_TOBAC</name>
<keyword evidence="7 10" id="KW-1133">Transmembrane helix</keyword>
<evidence type="ECO:0000256" key="3">
    <source>
        <dbReference type="ARBA" id="ARBA00022448"/>
    </source>
</evidence>
<feature type="transmembrane region" description="Helical" evidence="10">
    <location>
        <begin position="103"/>
        <end position="125"/>
    </location>
</feature>
<evidence type="ECO:0000256" key="1">
    <source>
        <dbReference type="ARBA" id="ARBA00004127"/>
    </source>
</evidence>
<sequence>MVFNKEIARFAFGVIGNIISLILFLSPLPTFVRIRKKKSVERFSAVPYLATFINCGLWVLYGIPLVHPHSILVVTTNGTGFAIEGVYLTLFLLYSDRKKRTKIFLIIVGEIIFLASLAILVLTLVQTHAKRSAIVGSICIAGNILMYASPLAIMAPNSMGIALGLAQLLLYAMYYKSTKRQNAGRKAEEELDLTEQTGSSVTRKTSNSAGV</sequence>
<keyword evidence="6" id="KW-0677">Repeat</keyword>
<dbReference type="FunFam" id="1.20.1280.290:FF:000001">
    <property type="entry name" value="Bidirectional sugar transporter SWEET"/>
    <property type="match status" value="1"/>
</dbReference>
<dbReference type="Gene3D" id="1.20.1280.290">
    <property type="match status" value="1"/>
</dbReference>
<keyword evidence="11" id="KW-1185">Reference proteome</keyword>
<dbReference type="GeneID" id="107788257"/>
<feature type="transmembrane region" description="Helical" evidence="10">
    <location>
        <begin position="7"/>
        <end position="25"/>
    </location>
</feature>
<dbReference type="RefSeq" id="XP_016465418.1">
    <property type="nucleotide sequence ID" value="XM_016609932.1"/>
</dbReference>
<feature type="compositionally biased region" description="Polar residues" evidence="9">
    <location>
        <begin position="194"/>
        <end position="211"/>
    </location>
</feature>
<reference evidence="11" key="1">
    <citation type="journal article" date="2014" name="Nat. Commun.">
        <title>The tobacco genome sequence and its comparison with those of tomato and potato.</title>
        <authorList>
            <person name="Sierro N."/>
            <person name="Battey J.N."/>
            <person name="Ouadi S."/>
            <person name="Bakaher N."/>
            <person name="Bovet L."/>
            <person name="Willig A."/>
            <person name="Goepfert S."/>
            <person name="Peitsch M.C."/>
            <person name="Ivanov N.V."/>
        </authorList>
    </citation>
    <scope>NUCLEOTIDE SEQUENCE [LARGE SCALE GENOMIC DNA]</scope>
</reference>
<dbReference type="PANTHER" id="PTHR10791">
    <property type="entry name" value="RAG1-ACTIVATING PROTEIN 1"/>
    <property type="match status" value="1"/>
</dbReference>
<comment type="similarity">
    <text evidence="2">Belongs to the SWEET sugar transporter family.</text>
</comment>
<feature type="region of interest" description="Disordered" evidence="9">
    <location>
        <begin position="186"/>
        <end position="211"/>
    </location>
</feature>
<accession>A0A1S3ZMC8</accession>
<evidence type="ECO:0000256" key="7">
    <source>
        <dbReference type="ARBA" id="ARBA00022989"/>
    </source>
</evidence>
<comment type="subcellular location">
    <subcellularLocation>
        <location evidence="1">Endomembrane system</location>
        <topology evidence="1">Multi-pass membrane protein</topology>
    </subcellularLocation>
</comment>
<protein>
    <submittedName>
        <fullName evidence="12">Bidirectional sugar transporter SWEET4-like isoform X2</fullName>
    </submittedName>
</protein>
<gene>
    <name evidence="12" type="primary">LOC107788257</name>
</gene>
<dbReference type="GO" id="GO:0016020">
    <property type="term" value="C:membrane"/>
    <property type="evidence" value="ECO:0007669"/>
    <property type="project" value="InterPro"/>
</dbReference>
<proteinExistence type="inferred from homology"/>
<dbReference type="InterPro" id="IPR004316">
    <property type="entry name" value="SWEET_rpt"/>
</dbReference>
<evidence type="ECO:0000256" key="2">
    <source>
        <dbReference type="ARBA" id="ARBA00007809"/>
    </source>
</evidence>
<dbReference type="RefSeq" id="XP_016465418.1">
    <property type="nucleotide sequence ID" value="XM_016609932.2"/>
</dbReference>
<evidence type="ECO:0000256" key="5">
    <source>
        <dbReference type="ARBA" id="ARBA00022692"/>
    </source>
</evidence>
<dbReference type="PANTHER" id="PTHR10791:SF202">
    <property type="entry name" value="BIDIRECTIONAL SUGAR TRANSPORTER SWEET"/>
    <property type="match status" value="1"/>
</dbReference>
<dbReference type="Proteomes" id="UP000790787">
    <property type="component" value="Chromosome 15"/>
</dbReference>
<feature type="transmembrane region" description="Helical" evidence="10">
    <location>
        <begin position="45"/>
        <end position="63"/>
    </location>
</feature>
<feature type="transmembrane region" description="Helical" evidence="10">
    <location>
        <begin position="159"/>
        <end position="175"/>
    </location>
</feature>
<evidence type="ECO:0000313" key="12">
    <source>
        <dbReference type="RefSeq" id="XP_016465418.1"/>
    </source>
</evidence>